<dbReference type="Pfam" id="PF00288">
    <property type="entry name" value="GHMP_kinases_N"/>
    <property type="match status" value="1"/>
</dbReference>
<dbReference type="EC" id="2.7.1.169" evidence="1"/>
<dbReference type="InterPro" id="IPR006204">
    <property type="entry name" value="GHMP_kinase_N_dom"/>
</dbReference>
<dbReference type="GO" id="GO:0016301">
    <property type="term" value="F:kinase activity"/>
    <property type="evidence" value="ECO:0007669"/>
    <property type="project" value="UniProtKB-UniRule"/>
</dbReference>
<dbReference type="InterPro" id="IPR012043">
    <property type="entry name" value="PoK"/>
</dbReference>
<comment type="catalytic activity">
    <reaction evidence="1">
        <text>(R)-pantoate + ATP = (R)-4-phosphopantoate + ADP + H(+)</text>
        <dbReference type="Rhea" id="RHEA:28246"/>
        <dbReference type="ChEBI" id="CHEBI:15378"/>
        <dbReference type="ChEBI" id="CHEBI:15980"/>
        <dbReference type="ChEBI" id="CHEBI:30616"/>
        <dbReference type="ChEBI" id="CHEBI:61294"/>
        <dbReference type="ChEBI" id="CHEBI:456216"/>
        <dbReference type="EC" id="2.7.1.169"/>
    </reaction>
</comment>
<dbReference type="HAMAP" id="MF_02223">
    <property type="entry name" value="Pantoate_kinase"/>
    <property type="match status" value="1"/>
</dbReference>
<evidence type="ECO:0000313" key="3">
    <source>
        <dbReference type="EMBL" id="AIZ57198.1"/>
    </source>
</evidence>
<dbReference type="Proteomes" id="UP000030787">
    <property type="component" value="Chromosome"/>
</dbReference>
<dbReference type="InterPro" id="IPR020568">
    <property type="entry name" value="Ribosomal_Su5_D2-typ_SF"/>
</dbReference>
<dbReference type="PANTHER" id="PTHR42282:SF1">
    <property type="entry name" value="PANTOATE KINASE"/>
    <property type="match status" value="1"/>
</dbReference>
<keyword evidence="1" id="KW-0547">Nucleotide-binding</keyword>
<evidence type="ECO:0000313" key="4">
    <source>
        <dbReference type="Proteomes" id="UP000030787"/>
    </source>
</evidence>
<dbReference type="RefSeq" id="WP_048113328.1">
    <property type="nucleotide sequence ID" value="NZ_CP010070.1"/>
</dbReference>
<dbReference type="PIRSF" id="PIRSF016896">
    <property type="entry name" value="GHMP_arc_MJ0969"/>
    <property type="match status" value="1"/>
</dbReference>
<dbReference type="KEGG" id="mear:Mpt1_c13360"/>
<protein>
    <recommendedName>
        <fullName evidence="1">Pantoate kinase</fullName>
        <shortName evidence="1">PoK</shortName>
        <ecNumber evidence="1">2.7.1.169</ecNumber>
    </recommendedName>
</protein>
<dbReference type="EMBL" id="CP010070">
    <property type="protein sequence ID" value="AIZ57198.1"/>
    <property type="molecule type" value="Genomic_DNA"/>
</dbReference>
<evidence type="ECO:0000259" key="2">
    <source>
        <dbReference type="Pfam" id="PF00288"/>
    </source>
</evidence>
<feature type="domain" description="GHMP kinase N-terminal" evidence="2">
    <location>
        <begin position="72"/>
        <end position="138"/>
    </location>
</feature>
<keyword evidence="1 3" id="KW-0808">Transferase</keyword>
<dbReference type="GO" id="GO:0015937">
    <property type="term" value="P:coenzyme A biosynthetic process"/>
    <property type="evidence" value="ECO:0007669"/>
    <property type="project" value="UniProtKB-UniRule"/>
</dbReference>
<dbReference type="STRING" id="1577791.Mpt1_c13360"/>
<comment type="similarity">
    <text evidence="1">Belongs to the GHMP kinase family. PoK subfamily.</text>
</comment>
<dbReference type="PANTHER" id="PTHR42282">
    <property type="entry name" value="PANTOATE KINASE-RELATED"/>
    <property type="match status" value="1"/>
</dbReference>
<accession>A0A0A7LDZ5</accession>
<comment type="pathway">
    <text evidence="1">Cofactor biosynthesis; coenzyme A biosynthesis.</text>
</comment>
<keyword evidence="1" id="KW-0067">ATP-binding</keyword>
<name>A0A0A7LDZ5_9ARCH</name>
<keyword evidence="4" id="KW-1185">Reference proteome</keyword>
<evidence type="ECO:0000256" key="1">
    <source>
        <dbReference type="HAMAP-Rule" id="MF_02223"/>
    </source>
</evidence>
<dbReference type="OrthoDB" id="53389at2157"/>
<dbReference type="AlphaFoldDB" id="A0A0A7LDZ5"/>
<dbReference type="GeneID" id="24818996"/>
<dbReference type="HOGENOM" id="CLU_081191_0_0_2"/>
<organism evidence="3 4">
    <name type="scientific">Candidatus Methanoplasma termitum</name>
    <dbReference type="NCBI Taxonomy" id="1577791"/>
    <lineage>
        <taxon>Archaea</taxon>
        <taxon>Methanobacteriati</taxon>
        <taxon>Thermoplasmatota</taxon>
        <taxon>Thermoplasmata</taxon>
        <taxon>Methanomassiliicoccales</taxon>
        <taxon>Methanomassiliicoccaceae</taxon>
        <taxon>Candidatus Methanoplasma</taxon>
    </lineage>
</organism>
<reference evidence="3 4" key="1">
    <citation type="journal article" date="2014" name="Appl. Environ. Microbiol.">
        <title>Comparative Genome Analysis of 'Candidatus Methanoplasma termitum' Indicates a New Mode of Energy Metabolism in the Seventh Order of Methanogens.</title>
        <authorList>
            <person name="Lang K."/>
            <person name="Schuldes J."/>
            <person name="Klingl A."/>
            <person name="Poehlein A."/>
            <person name="Daniel R."/>
            <person name="Brune A."/>
        </authorList>
    </citation>
    <scope>NUCLEOTIDE SEQUENCE [LARGE SCALE GENOMIC DNA]</scope>
    <source>
        <strain evidence="4">Mpt1</strain>
    </source>
</reference>
<gene>
    <name evidence="3" type="ORF">Mpt1_c13360</name>
</gene>
<dbReference type="SUPFAM" id="SSF54211">
    <property type="entry name" value="Ribosomal protein S5 domain 2-like"/>
    <property type="match status" value="1"/>
</dbReference>
<keyword evidence="1" id="KW-0173">Coenzyme A biosynthesis</keyword>
<dbReference type="Gene3D" id="3.30.230.10">
    <property type="match status" value="1"/>
</dbReference>
<sequence length="294" mass="31174">MTSAYCPAHITCFFKPSESFRNILERGSEGVGIRLGAGSIVHVDEIKGRTKVIIDGKEDEAKITRHVLGHMASGRTFEVNVECRVPPGQGFGMSASGAVAAALCLAEMTGKSRREAFEAAHAADAICGGGLGDVSGLMHEGDVPIRIKAGLPPVGRVYDMKLSFETMTVVVLGDKLSTAGVLGNAGKLRSISEAGGTAMLEFRTNDMTKNDSDAVKRSLFEISNKFSAEANVRGQAVDAAIELLKKNGIRSAMCMLGNSIFTDAPEKEVREVLGEGKIFSTSSTNEPAHIIQRV</sequence>
<keyword evidence="1 3" id="KW-0418">Kinase</keyword>
<comment type="function">
    <text evidence="1">Phosphorylates (R)-pantoate to form (R)-4-phosphopantoate in the CoA biosynthesis pathway.</text>
</comment>
<proteinExistence type="inferred from homology"/>
<dbReference type="GO" id="GO:0005524">
    <property type="term" value="F:ATP binding"/>
    <property type="evidence" value="ECO:0007669"/>
    <property type="project" value="UniProtKB-KW"/>
</dbReference>
<dbReference type="InterPro" id="IPR014721">
    <property type="entry name" value="Ribsml_uS5_D2-typ_fold_subgr"/>
</dbReference>
<dbReference type="UniPathway" id="UPA00241"/>